<keyword evidence="1" id="KW-1133">Transmembrane helix</keyword>
<accession>A0A915CT33</accession>
<organism evidence="3 4">
    <name type="scientific">Ditylenchus dipsaci</name>
    <dbReference type="NCBI Taxonomy" id="166011"/>
    <lineage>
        <taxon>Eukaryota</taxon>
        <taxon>Metazoa</taxon>
        <taxon>Ecdysozoa</taxon>
        <taxon>Nematoda</taxon>
        <taxon>Chromadorea</taxon>
        <taxon>Rhabditida</taxon>
        <taxon>Tylenchina</taxon>
        <taxon>Tylenchomorpha</taxon>
        <taxon>Sphaerularioidea</taxon>
        <taxon>Anguinidae</taxon>
        <taxon>Anguininae</taxon>
        <taxon>Ditylenchus</taxon>
    </lineage>
</organism>
<protein>
    <submittedName>
        <fullName evidence="4">DUF4781 domain-containing protein</fullName>
    </submittedName>
</protein>
<keyword evidence="1" id="KW-0472">Membrane</keyword>
<evidence type="ECO:0000259" key="2">
    <source>
        <dbReference type="Pfam" id="PF16013"/>
    </source>
</evidence>
<keyword evidence="3" id="KW-1185">Reference proteome</keyword>
<dbReference type="WBParaSite" id="jg12143">
    <property type="protein sequence ID" value="jg12143"/>
    <property type="gene ID" value="jg12143"/>
</dbReference>
<feature type="transmembrane region" description="Helical" evidence="1">
    <location>
        <begin position="204"/>
        <end position="223"/>
    </location>
</feature>
<evidence type="ECO:0000313" key="4">
    <source>
        <dbReference type="WBParaSite" id="jg12143"/>
    </source>
</evidence>
<dbReference type="PANTHER" id="PTHR21115:SF0">
    <property type="entry name" value="GH06117P-RELATED"/>
    <property type="match status" value="1"/>
</dbReference>
<dbReference type="PANTHER" id="PTHR21115">
    <property type="entry name" value="GH06117P-RELATED"/>
    <property type="match status" value="1"/>
</dbReference>
<feature type="transmembrane region" description="Helical" evidence="1">
    <location>
        <begin position="235"/>
        <end position="253"/>
    </location>
</feature>
<evidence type="ECO:0000256" key="1">
    <source>
        <dbReference type="SAM" id="Phobius"/>
    </source>
</evidence>
<feature type="transmembrane region" description="Helical" evidence="1">
    <location>
        <begin position="279"/>
        <end position="299"/>
    </location>
</feature>
<keyword evidence="1" id="KW-0812">Transmembrane</keyword>
<reference evidence="4" key="1">
    <citation type="submission" date="2022-11" db="UniProtKB">
        <authorList>
            <consortium name="WormBaseParasite"/>
        </authorList>
    </citation>
    <scope>IDENTIFICATION</scope>
</reference>
<evidence type="ECO:0000313" key="3">
    <source>
        <dbReference type="Proteomes" id="UP000887574"/>
    </source>
</evidence>
<dbReference type="Pfam" id="PF16013">
    <property type="entry name" value="DUF4781"/>
    <property type="match status" value="1"/>
</dbReference>
<feature type="domain" description="DUF4781" evidence="2">
    <location>
        <begin position="132"/>
        <end position="372"/>
    </location>
</feature>
<proteinExistence type="predicted"/>
<name>A0A915CT33_9BILA</name>
<dbReference type="InterPro" id="IPR031962">
    <property type="entry name" value="DUF4781"/>
</dbReference>
<dbReference type="AlphaFoldDB" id="A0A915CT33"/>
<dbReference type="Proteomes" id="UP000887574">
    <property type="component" value="Unplaced"/>
</dbReference>
<feature type="transmembrane region" description="Helical" evidence="1">
    <location>
        <begin position="305"/>
        <end position="327"/>
    </location>
</feature>
<sequence length="441" mass="50373">MEWNNPAKIADFQQASYAKQSKLAAKLQDFMKYRSSKQEDIEKLKLYIGLPLYGVPGNSEQLNPDQEEYQDLPNIFDRFSSNQQKNINSIISAILSYSKNPADRIQVSKVLLNLRSPNGQSDVYVLRIRLENDDEKKVVGFADGEGRFYKHWKDFLLNNTLPICFMVYPRDGKYIRSDQGEWFINGTYSAACSLRNSFLEKVDMVCHMSGLVLTGLGIGAYLFRPMCSCVRLPRVVCVAGGLVNIATGTYFLLRNAGTLIDKRVHRQTLSLEQKENRQLWINTTVGAFGLSSLGIYATLESNKTILYNAAIYSSHFIFGASLSNFVYNLYKEKRLPTFVESAQFSMALFYYCNTVLKMQTTSQMLKEEKFRKHLKYPIRVGSSKGKRIAMEVQDELLSQLYDKVTEHEHRIKQLENGLGFSDTRQKMKSKSSTLSLMTLTT</sequence>